<dbReference type="Proteomes" id="UP000054843">
    <property type="component" value="Unassembled WGS sequence"/>
</dbReference>
<dbReference type="EMBL" id="JYDO01001243">
    <property type="protein sequence ID" value="KRZ64303.1"/>
    <property type="molecule type" value="Genomic_DNA"/>
</dbReference>
<comment type="caution">
    <text evidence="1">The sequence shown here is derived from an EMBL/GenBank/DDBJ whole genome shotgun (WGS) entry which is preliminary data.</text>
</comment>
<organism evidence="1 2">
    <name type="scientific">Trichinella papuae</name>
    <dbReference type="NCBI Taxonomy" id="268474"/>
    <lineage>
        <taxon>Eukaryota</taxon>
        <taxon>Metazoa</taxon>
        <taxon>Ecdysozoa</taxon>
        <taxon>Nematoda</taxon>
        <taxon>Enoplea</taxon>
        <taxon>Dorylaimia</taxon>
        <taxon>Trichinellida</taxon>
        <taxon>Trichinellidae</taxon>
        <taxon>Trichinella</taxon>
    </lineage>
</organism>
<gene>
    <name evidence="1" type="ORF">T10_8328</name>
</gene>
<accession>A0A0V1LXU9</accession>
<name>A0A0V1LXU9_9BILA</name>
<protein>
    <submittedName>
        <fullName evidence="1">Uncharacterized protein</fullName>
    </submittedName>
</protein>
<dbReference type="AlphaFoldDB" id="A0A0V1LXU9"/>
<feature type="non-terminal residue" evidence="1">
    <location>
        <position position="1"/>
    </location>
</feature>
<evidence type="ECO:0000313" key="2">
    <source>
        <dbReference type="Proteomes" id="UP000054843"/>
    </source>
</evidence>
<keyword evidence="2" id="KW-1185">Reference proteome</keyword>
<sequence length="36" mass="4232">LSSRHWSRLVSTPILKRNWKNSVPLSKIIFTKSTIH</sequence>
<reference evidence="1 2" key="1">
    <citation type="submission" date="2015-01" db="EMBL/GenBank/DDBJ databases">
        <title>Evolution of Trichinella species and genotypes.</title>
        <authorList>
            <person name="Korhonen P.K."/>
            <person name="Edoardo P."/>
            <person name="Giuseppe L.R."/>
            <person name="Gasser R.B."/>
        </authorList>
    </citation>
    <scope>NUCLEOTIDE SEQUENCE [LARGE SCALE GENOMIC DNA]</scope>
    <source>
        <strain evidence="1">ISS1980</strain>
    </source>
</reference>
<evidence type="ECO:0000313" key="1">
    <source>
        <dbReference type="EMBL" id="KRZ64303.1"/>
    </source>
</evidence>
<proteinExistence type="predicted"/>